<evidence type="ECO:0000313" key="2">
    <source>
        <dbReference type="Proteomes" id="UP001234989"/>
    </source>
</evidence>
<accession>A0AAF0Q6Y5</accession>
<dbReference type="Proteomes" id="UP001234989">
    <property type="component" value="Chromosome 3"/>
</dbReference>
<dbReference type="AlphaFoldDB" id="A0AAF0Q6Y5"/>
<sequence length="90" mass="10131">MSTGRGTSQGNMFWGCSVQGFANVCWDTTKDTAWVNPYLNCLRLLGIKYGIVWRKFTGESFCWRKTGLFKGLGFCLVGQTQLPPQGQEVR</sequence>
<reference evidence="1" key="1">
    <citation type="submission" date="2023-08" db="EMBL/GenBank/DDBJ databases">
        <title>A de novo genome assembly of Solanum verrucosum Schlechtendal, a Mexican diploid species geographically isolated from the other diploid A-genome species in potato relatives.</title>
        <authorList>
            <person name="Hosaka K."/>
        </authorList>
    </citation>
    <scope>NUCLEOTIDE SEQUENCE</scope>
    <source>
        <tissue evidence="1">Young leaves</tissue>
    </source>
</reference>
<dbReference type="EMBL" id="CP133614">
    <property type="protein sequence ID" value="WMV18087.1"/>
    <property type="molecule type" value="Genomic_DNA"/>
</dbReference>
<protein>
    <submittedName>
        <fullName evidence="1">Uncharacterized protein</fullName>
    </submittedName>
</protein>
<gene>
    <name evidence="1" type="ORF">MTR67_011472</name>
</gene>
<keyword evidence="2" id="KW-1185">Reference proteome</keyword>
<evidence type="ECO:0000313" key="1">
    <source>
        <dbReference type="EMBL" id="WMV18087.1"/>
    </source>
</evidence>
<proteinExistence type="predicted"/>
<name>A0AAF0Q6Y5_SOLVR</name>
<organism evidence="1 2">
    <name type="scientific">Solanum verrucosum</name>
    <dbReference type="NCBI Taxonomy" id="315347"/>
    <lineage>
        <taxon>Eukaryota</taxon>
        <taxon>Viridiplantae</taxon>
        <taxon>Streptophyta</taxon>
        <taxon>Embryophyta</taxon>
        <taxon>Tracheophyta</taxon>
        <taxon>Spermatophyta</taxon>
        <taxon>Magnoliopsida</taxon>
        <taxon>eudicotyledons</taxon>
        <taxon>Gunneridae</taxon>
        <taxon>Pentapetalae</taxon>
        <taxon>asterids</taxon>
        <taxon>lamiids</taxon>
        <taxon>Solanales</taxon>
        <taxon>Solanaceae</taxon>
        <taxon>Solanoideae</taxon>
        <taxon>Solaneae</taxon>
        <taxon>Solanum</taxon>
    </lineage>
</organism>